<keyword evidence="2" id="KW-1185">Reference proteome</keyword>
<sequence length="58" mass="6849">MSKAFTWEILGEDHPQNIADELQLYDPQVKLCRGGFRKIWERCLREAVPFLHEGELYA</sequence>
<organism evidence="1 2">
    <name type="scientific">Brucella pseudogrignonensis</name>
    <dbReference type="NCBI Taxonomy" id="419475"/>
    <lineage>
        <taxon>Bacteria</taxon>
        <taxon>Pseudomonadati</taxon>
        <taxon>Pseudomonadota</taxon>
        <taxon>Alphaproteobacteria</taxon>
        <taxon>Hyphomicrobiales</taxon>
        <taxon>Brucellaceae</taxon>
        <taxon>Brucella/Ochrobactrum group</taxon>
        <taxon>Brucella</taxon>
    </lineage>
</organism>
<dbReference type="RefSeq" id="WP_310010747.1">
    <property type="nucleotide sequence ID" value="NZ_JAVDQT010000001.1"/>
</dbReference>
<protein>
    <submittedName>
        <fullName evidence="1">Uncharacterized protein</fullName>
    </submittedName>
</protein>
<comment type="caution">
    <text evidence="1">The sequence shown here is derived from an EMBL/GenBank/DDBJ whole genome shotgun (WGS) entry which is preliminary data.</text>
</comment>
<dbReference type="EMBL" id="JAVDQT010000001">
    <property type="protein sequence ID" value="MDR6431544.1"/>
    <property type="molecule type" value="Genomic_DNA"/>
</dbReference>
<accession>A0ABU1M6B1</accession>
<name>A0ABU1M6B1_9HYPH</name>
<dbReference type="Proteomes" id="UP001184614">
    <property type="component" value="Unassembled WGS sequence"/>
</dbReference>
<evidence type="ECO:0000313" key="2">
    <source>
        <dbReference type="Proteomes" id="UP001184614"/>
    </source>
</evidence>
<reference evidence="1 2" key="1">
    <citation type="submission" date="2023-07" db="EMBL/GenBank/DDBJ databases">
        <title>Sorghum-associated microbial communities from plants grown in Nebraska, USA.</title>
        <authorList>
            <person name="Schachtman D."/>
        </authorList>
    </citation>
    <scope>NUCLEOTIDE SEQUENCE [LARGE SCALE GENOMIC DNA]</scope>
    <source>
        <strain evidence="1 2">DS1730</strain>
    </source>
</reference>
<proteinExistence type="predicted"/>
<gene>
    <name evidence="1" type="ORF">J2782_001249</name>
</gene>
<evidence type="ECO:0000313" key="1">
    <source>
        <dbReference type="EMBL" id="MDR6431544.1"/>
    </source>
</evidence>